<organism evidence="2 3">
    <name type="scientific">Rousettus aegyptiacus</name>
    <name type="common">Egyptian fruit bat</name>
    <name type="synonym">Pteropus aegyptiacus</name>
    <dbReference type="NCBI Taxonomy" id="9407"/>
    <lineage>
        <taxon>Eukaryota</taxon>
        <taxon>Metazoa</taxon>
        <taxon>Chordata</taxon>
        <taxon>Craniata</taxon>
        <taxon>Vertebrata</taxon>
        <taxon>Euteleostomi</taxon>
        <taxon>Mammalia</taxon>
        <taxon>Eutheria</taxon>
        <taxon>Laurasiatheria</taxon>
        <taxon>Chiroptera</taxon>
        <taxon>Yinpterochiroptera</taxon>
        <taxon>Pteropodoidea</taxon>
        <taxon>Pteropodidae</taxon>
        <taxon>Rousettinae</taxon>
        <taxon>Rousettus</taxon>
    </lineage>
</organism>
<feature type="compositionally biased region" description="Basic and acidic residues" evidence="1">
    <location>
        <begin position="1"/>
        <end position="10"/>
    </location>
</feature>
<name>A0A7J8H183_ROUAE</name>
<keyword evidence="3" id="KW-1185">Reference proteome</keyword>
<evidence type="ECO:0000313" key="2">
    <source>
        <dbReference type="EMBL" id="KAF6466084.1"/>
    </source>
</evidence>
<protein>
    <submittedName>
        <fullName evidence="2">Uncharacterized protein</fullName>
    </submittedName>
</protein>
<comment type="caution">
    <text evidence="2">The sequence shown here is derived from an EMBL/GenBank/DDBJ whole genome shotgun (WGS) entry which is preliminary data.</text>
</comment>
<accession>A0A7J8H183</accession>
<evidence type="ECO:0000313" key="3">
    <source>
        <dbReference type="Proteomes" id="UP000593571"/>
    </source>
</evidence>
<evidence type="ECO:0000256" key="1">
    <source>
        <dbReference type="SAM" id="MobiDB-lite"/>
    </source>
</evidence>
<reference evidence="2 3" key="1">
    <citation type="journal article" date="2020" name="Nature">
        <title>Six reference-quality genomes reveal evolution of bat adaptations.</title>
        <authorList>
            <person name="Jebb D."/>
            <person name="Huang Z."/>
            <person name="Pippel M."/>
            <person name="Hughes G.M."/>
            <person name="Lavrichenko K."/>
            <person name="Devanna P."/>
            <person name="Winkler S."/>
            <person name="Jermiin L.S."/>
            <person name="Skirmuntt E.C."/>
            <person name="Katzourakis A."/>
            <person name="Burkitt-Gray L."/>
            <person name="Ray D.A."/>
            <person name="Sullivan K.A.M."/>
            <person name="Roscito J.G."/>
            <person name="Kirilenko B.M."/>
            <person name="Davalos L.M."/>
            <person name="Corthals A.P."/>
            <person name="Power M.L."/>
            <person name="Jones G."/>
            <person name="Ransome R.D."/>
            <person name="Dechmann D.K.N."/>
            <person name="Locatelli A.G."/>
            <person name="Puechmaille S.J."/>
            <person name="Fedrigo O."/>
            <person name="Jarvis E.D."/>
            <person name="Hiller M."/>
            <person name="Vernes S.C."/>
            <person name="Myers E.W."/>
            <person name="Teeling E.C."/>
        </authorList>
    </citation>
    <scope>NUCLEOTIDE SEQUENCE [LARGE SCALE GENOMIC DNA]</scope>
    <source>
        <strain evidence="2">MRouAeg1</strain>
        <tissue evidence="2">Muscle</tissue>
    </source>
</reference>
<proteinExistence type="predicted"/>
<gene>
    <name evidence="2" type="ORF">HJG63_011390</name>
</gene>
<sequence>MHRPRPREPWCGRPWPSPVGVQQDPLDSRPSRAHSLAGQTGCEPHPVYLLFLSRVLGCEMGRAPTFSVMRVKVNPAPGTRVVPGGVAIRDWPSDQRLARTPRPSEPAGTCLPVHILSFAISAWSTLHPDYTSLNPSMALQFPIRHPSLCVLVHTVPHPHLWHDWPHPQ</sequence>
<dbReference type="Proteomes" id="UP000593571">
    <property type="component" value="Unassembled WGS sequence"/>
</dbReference>
<dbReference type="AlphaFoldDB" id="A0A7J8H183"/>
<feature type="region of interest" description="Disordered" evidence="1">
    <location>
        <begin position="1"/>
        <end position="39"/>
    </location>
</feature>
<dbReference type="EMBL" id="JACASE010000005">
    <property type="protein sequence ID" value="KAF6466084.1"/>
    <property type="molecule type" value="Genomic_DNA"/>
</dbReference>